<organism evidence="7 9">
    <name type="scientific">Enterobacter hormaechei</name>
    <dbReference type="NCBI Taxonomy" id="158836"/>
    <lineage>
        <taxon>Bacteria</taxon>
        <taxon>Pseudomonadati</taxon>
        <taxon>Pseudomonadota</taxon>
        <taxon>Gammaproteobacteria</taxon>
        <taxon>Enterobacterales</taxon>
        <taxon>Enterobacteriaceae</taxon>
        <taxon>Enterobacter</taxon>
        <taxon>Enterobacter cloacae complex</taxon>
    </lineage>
</organism>
<dbReference type="Pfam" id="PF01478">
    <property type="entry name" value="Peptidase_A24"/>
    <property type="match status" value="1"/>
</dbReference>
<feature type="transmembrane region" description="Helical" evidence="3">
    <location>
        <begin position="51"/>
        <end position="73"/>
    </location>
</feature>
<dbReference type="Gene3D" id="1.20.120.1220">
    <property type="match status" value="1"/>
</dbReference>
<comment type="similarity">
    <text evidence="1 2">Belongs to the peptidase A24 family.</text>
</comment>
<keyword evidence="3" id="KW-0472">Membrane</keyword>
<dbReference type="OrthoDB" id="9789291at2"/>
<dbReference type="InterPro" id="IPR014032">
    <property type="entry name" value="Peptidase_A24A_bac"/>
</dbReference>
<name>A0A244AIL4_9ENTR</name>
<evidence type="ECO:0000313" key="10">
    <source>
        <dbReference type="Proteomes" id="UP000476281"/>
    </source>
</evidence>
<sequence>MLLSLPFLLIYFALSALLVRTDIRTGLLPDKFLCPLLWTGLLYQLCLHPDFLPSAVVGAMTGYAGFAIIYWGYRLICRREGMGYGDIKYLAALGAWHGWCVLPILALVAALMALLYLVAFSLFTPDKQALKNPLPFGPFLAAAGLCVGWESLINFPL</sequence>
<dbReference type="GO" id="GO:0004190">
    <property type="term" value="F:aspartic-type endopeptidase activity"/>
    <property type="evidence" value="ECO:0007669"/>
    <property type="project" value="UniProtKB-EC"/>
</dbReference>
<proteinExistence type="inferred from homology"/>
<accession>A0A244AIL4</accession>
<dbReference type="PANTHER" id="PTHR30487:SF0">
    <property type="entry name" value="PREPILIN LEADER PEPTIDASE_N-METHYLTRANSFERASE-RELATED"/>
    <property type="match status" value="1"/>
</dbReference>
<keyword evidence="3" id="KW-1133">Transmembrane helix</keyword>
<keyword evidence="5" id="KW-0378">Hydrolase</keyword>
<dbReference type="Proteomes" id="UP000229974">
    <property type="component" value="Unassembled WGS sequence"/>
</dbReference>
<dbReference type="PANTHER" id="PTHR30487">
    <property type="entry name" value="TYPE 4 PREPILIN-LIKE PROTEINS LEADER PEPTIDE-PROCESSING ENZYME"/>
    <property type="match status" value="1"/>
</dbReference>
<evidence type="ECO:0000313" key="9">
    <source>
        <dbReference type="Proteomes" id="UP000229974"/>
    </source>
</evidence>
<evidence type="ECO:0000256" key="1">
    <source>
        <dbReference type="ARBA" id="ARBA00005801"/>
    </source>
</evidence>
<dbReference type="EMBL" id="NEEW01000026">
    <property type="protein sequence ID" value="PJD77000.1"/>
    <property type="molecule type" value="Genomic_DNA"/>
</dbReference>
<dbReference type="AlphaFoldDB" id="A0A244AIL4"/>
<comment type="caution">
    <text evidence="7">The sequence shown here is derived from an EMBL/GenBank/DDBJ whole genome shotgun (WGS) entry which is preliminary data.</text>
</comment>
<dbReference type="InterPro" id="IPR050882">
    <property type="entry name" value="Prepilin_peptidase/N-MTase"/>
</dbReference>
<reference evidence="6 10" key="3">
    <citation type="submission" date="2019-09" db="EMBL/GenBank/DDBJ databases">
        <title>Reversal of blaTEM antimicrobial resistance by CRISPR-Cas9 in clinical E. coli and other Enterobacteriaceae strains.</title>
        <authorList>
            <person name="Tagliaferri T."/>
            <person name="Guimaraes N."/>
            <person name="Pereira M."/>
            <person name="Felicori L."/>
            <person name="Horz H.-P."/>
            <person name="Santos S."/>
            <person name="Mendes T."/>
        </authorList>
    </citation>
    <scope>NUCLEOTIDE SEQUENCE [LARGE SCALE GENOMIC DNA]</scope>
    <source>
        <strain evidence="6 10">E2_blaTEM_MG</strain>
    </source>
</reference>
<protein>
    <submittedName>
        <fullName evidence="5 7">Prepilin peptidase</fullName>
        <ecNumber evidence="5">3.4.23.43</ecNumber>
    </submittedName>
</protein>
<evidence type="ECO:0000256" key="3">
    <source>
        <dbReference type="SAM" id="Phobius"/>
    </source>
</evidence>
<feature type="transmembrane region" description="Helical" evidence="3">
    <location>
        <begin position="94"/>
        <end position="123"/>
    </location>
</feature>
<feature type="domain" description="Prepilin type IV endopeptidase peptidase" evidence="4">
    <location>
        <begin position="10"/>
        <end position="117"/>
    </location>
</feature>
<evidence type="ECO:0000313" key="6">
    <source>
        <dbReference type="EMBL" id="KAB2528950.1"/>
    </source>
</evidence>
<evidence type="ECO:0000259" key="4">
    <source>
        <dbReference type="Pfam" id="PF01478"/>
    </source>
</evidence>
<dbReference type="Proteomes" id="UP000076205">
    <property type="component" value="Unassembled WGS sequence"/>
</dbReference>
<dbReference type="PRINTS" id="PR00864">
    <property type="entry name" value="PREPILNPTASE"/>
</dbReference>
<dbReference type="STRING" id="299766.BFV68_20525"/>
<evidence type="ECO:0000313" key="8">
    <source>
        <dbReference type="Proteomes" id="UP000076205"/>
    </source>
</evidence>
<dbReference type="EMBL" id="FJYW01000025">
    <property type="protein sequence ID" value="CZY47058.1"/>
    <property type="molecule type" value="Genomic_DNA"/>
</dbReference>
<keyword evidence="3" id="KW-0812">Transmembrane</keyword>
<dbReference type="EMBL" id="WBSZ01000040">
    <property type="protein sequence ID" value="KAB2528950.1"/>
    <property type="molecule type" value="Genomic_DNA"/>
</dbReference>
<dbReference type="EC" id="3.4.23.43" evidence="5"/>
<dbReference type="GO" id="GO:0005886">
    <property type="term" value="C:plasma membrane"/>
    <property type="evidence" value="ECO:0007669"/>
    <property type="project" value="TreeGrafter"/>
</dbReference>
<dbReference type="RefSeq" id="WP_017383731.1">
    <property type="nucleotide sequence ID" value="NZ_AMGJ01000027.1"/>
</dbReference>
<evidence type="ECO:0000313" key="7">
    <source>
        <dbReference type="EMBL" id="PJD77000.1"/>
    </source>
</evidence>
<feature type="transmembrane region" description="Helical" evidence="3">
    <location>
        <begin position="135"/>
        <end position="155"/>
    </location>
</feature>
<dbReference type="Proteomes" id="UP000476281">
    <property type="component" value="Unassembled WGS sequence"/>
</dbReference>
<dbReference type="GO" id="GO:0006465">
    <property type="term" value="P:signal peptide processing"/>
    <property type="evidence" value="ECO:0007669"/>
    <property type="project" value="TreeGrafter"/>
</dbReference>
<reference evidence="5 8" key="1">
    <citation type="submission" date="2016-03" db="EMBL/GenBank/DDBJ databases">
        <authorList>
            <consortium name="Pathogen Informatics"/>
        </authorList>
    </citation>
    <scope>NUCLEOTIDE SEQUENCE [LARGE SCALE GENOMIC DNA]</scope>
    <source>
        <strain evidence="5">E1424</strain>
        <strain evidence="8">e1424</strain>
    </source>
</reference>
<gene>
    <name evidence="5" type="primary">outO_2</name>
    <name evidence="7" type="ORF">B9Q30_26165</name>
    <name evidence="6" type="ORF">F9C29_03245</name>
    <name evidence="5" type="ORF">SAMEA2273352_05065</name>
</gene>
<dbReference type="InterPro" id="IPR000045">
    <property type="entry name" value="Prepilin_IV_endopep_pep"/>
</dbReference>
<evidence type="ECO:0000313" key="5">
    <source>
        <dbReference type="EMBL" id="CZY47058.1"/>
    </source>
</evidence>
<dbReference type="KEGG" id="ehm:AB284_04155"/>
<evidence type="ECO:0000256" key="2">
    <source>
        <dbReference type="RuleBase" id="RU003793"/>
    </source>
</evidence>
<reference evidence="7 9" key="2">
    <citation type="journal article" date="2017" name="J. Antimicrob. Chemother.">
        <title>Characterization of the population structure, drug resistance mechanisms and plasmids of the community-associated Enterobacter cloacae complex in China.</title>
        <authorList>
            <person name="Zhou K."/>
            <person name="Yu W."/>
            <person name="Cao X."/>
            <person name="Shen P."/>
            <person name="Lu H."/>
            <person name="Luo Q."/>
            <person name="Rossen J.W.A."/>
            <person name="Xiao Y."/>
        </authorList>
    </citation>
    <scope>NUCLEOTIDE SEQUENCE [LARGE SCALE GENOMIC DNA]</scope>
    <source>
        <strain evidence="7 9">ECC904</strain>
    </source>
</reference>